<reference evidence="2" key="1">
    <citation type="submission" date="2022-12" db="EMBL/GenBank/DDBJ databases">
        <title>Draft genome assemblies for two species of Escallonia (Escalloniales).</title>
        <authorList>
            <person name="Chanderbali A."/>
            <person name="Dervinis C."/>
            <person name="Anghel I."/>
            <person name="Soltis D."/>
            <person name="Soltis P."/>
            <person name="Zapata F."/>
        </authorList>
    </citation>
    <scope>NUCLEOTIDE SEQUENCE</scope>
    <source>
        <strain evidence="2">UCBG92.1500</strain>
        <tissue evidence="2">Leaf</tissue>
    </source>
</reference>
<dbReference type="Pfam" id="PF17257">
    <property type="entry name" value="DUF5323"/>
    <property type="match status" value="1"/>
</dbReference>
<evidence type="ECO:0000313" key="2">
    <source>
        <dbReference type="EMBL" id="KAK2967024.1"/>
    </source>
</evidence>
<dbReference type="GO" id="GO:0003735">
    <property type="term" value="F:structural constituent of ribosome"/>
    <property type="evidence" value="ECO:0007669"/>
    <property type="project" value="InterPro"/>
</dbReference>
<protein>
    <recommendedName>
        <fullName evidence="4">Pentatricopeptide repeat-containing protein</fullName>
    </recommendedName>
</protein>
<dbReference type="InterPro" id="IPR020526">
    <property type="entry name" value="Ribosomal_cL38"/>
</dbReference>
<dbReference type="GO" id="GO:0006412">
    <property type="term" value="P:translation"/>
    <property type="evidence" value="ECO:0007669"/>
    <property type="project" value="InterPro"/>
</dbReference>
<dbReference type="GO" id="GO:0009507">
    <property type="term" value="C:chloroplast"/>
    <property type="evidence" value="ECO:0007669"/>
    <property type="project" value="InterPro"/>
</dbReference>
<dbReference type="Proteomes" id="UP001187471">
    <property type="component" value="Unassembled WGS sequence"/>
</dbReference>
<feature type="compositionally biased region" description="Basic residues" evidence="1">
    <location>
        <begin position="91"/>
        <end position="107"/>
    </location>
</feature>
<name>A0AA88QB59_9ASTE</name>
<dbReference type="AlphaFoldDB" id="A0AA88QB59"/>
<dbReference type="GO" id="GO:0005840">
    <property type="term" value="C:ribosome"/>
    <property type="evidence" value="ECO:0007669"/>
    <property type="project" value="InterPro"/>
</dbReference>
<dbReference type="GO" id="GO:0019843">
    <property type="term" value="F:rRNA binding"/>
    <property type="evidence" value="ECO:0007669"/>
    <property type="project" value="InterPro"/>
</dbReference>
<organism evidence="2 3">
    <name type="scientific">Escallonia rubra</name>
    <dbReference type="NCBI Taxonomy" id="112253"/>
    <lineage>
        <taxon>Eukaryota</taxon>
        <taxon>Viridiplantae</taxon>
        <taxon>Streptophyta</taxon>
        <taxon>Embryophyta</taxon>
        <taxon>Tracheophyta</taxon>
        <taxon>Spermatophyta</taxon>
        <taxon>Magnoliopsida</taxon>
        <taxon>eudicotyledons</taxon>
        <taxon>Gunneridae</taxon>
        <taxon>Pentapetalae</taxon>
        <taxon>asterids</taxon>
        <taxon>campanulids</taxon>
        <taxon>Escalloniales</taxon>
        <taxon>Escalloniaceae</taxon>
        <taxon>Escallonia</taxon>
    </lineage>
</organism>
<accession>A0AA88QB59</accession>
<feature type="region of interest" description="Disordered" evidence="1">
    <location>
        <begin position="87"/>
        <end position="115"/>
    </location>
</feature>
<dbReference type="PANTHER" id="PTHR36798:SF2">
    <property type="entry name" value="LARGE RIBOSOMAL SUBUNIT PROTEIN CL38"/>
    <property type="match status" value="1"/>
</dbReference>
<gene>
    <name evidence="2" type="ORF">RJ640_003380</name>
</gene>
<sequence>MSVDIEWKTEQTPISKYEILLETRAKLRSLSGGRSIHDRLRRIVENPSGFLDTCLLQMYCSCGSFLDAQKVFDKIRERSDFSLVIKSSSRPQKKATAHHRRTGPRKTKPWDVRCGPPILSSKLPLLRCLSPP</sequence>
<evidence type="ECO:0008006" key="4">
    <source>
        <dbReference type="Google" id="ProtNLM"/>
    </source>
</evidence>
<evidence type="ECO:0000256" key="1">
    <source>
        <dbReference type="SAM" id="MobiDB-lite"/>
    </source>
</evidence>
<dbReference type="PANTHER" id="PTHR36798">
    <property type="entry name" value="50S RIBOSOMAL PROTEIN 6, CHLOROPLASTIC"/>
    <property type="match status" value="1"/>
</dbReference>
<comment type="caution">
    <text evidence="2">The sequence shown here is derived from an EMBL/GenBank/DDBJ whole genome shotgun (WGS) entry which is preliminary data.</text>
</comment>
<keyword evidence="3" id="KW-1185">Reference proteome</keyword>
<evidence type="ECO:0000313" key="3">
    <source>
        <dbReference type="Proteomes" id="UP001187471"/>
    </source>
</evidence>
<proteinExistence type="predicted"/>
<dbReference type="EMBL" id="JAVXUO010003064">
    <property type="protein sequence ID" value="KAK2967024.1"/>
    <property type="molecule type" value="Genomic_DNA"/>
</dbReference>